<dbReference type="Gene3D" id="3.40.50.410">
    <property type="entry name" value="von Willebrand factor, type A domain"/>
    <property type="match status" value="2"/>
</dbReference>
<feature type="domain" description="VWFA" evidence="2">
    <location>
        <begin position="167"/>
        <end position="214"/>
    </location>
</feature>
<dbReference type="SUPFAM" id="SSF53300">
    <property type="entry name" value="vWA-like"/>
    <property type="match status" value="2"/>
</dbReference>
<dbReference type="InterPro" id="IPR036465">
    <property type="entry name" value="vWFA_dom_sf"/>
</dbReference>
<organism evidence="3 4">
    <name type="scientific">Roseovarius halotolerans</name>
    <dbReference type="NCBI Taxonomy" id="505353"/>
    <lineage>
        <taxon>Bacteria</taxon>
        <taxon>Pseudomonadati</taxon>
        <taxon>Pseudomonadota</taxon>
        <taxon>Alphaproteobacteria</taxon>
        <taxon>Rhodobacterales</taxon>
        <taxon>Roseobacteraceae</taxon>
        <taxon>Roseovarius</taxon>
    </lineage>
</organism>
<dbReference type="PROSITE" id="PS50234">
    <property type="entry name" value="VWFA"/>
    <property type="match status" value="1"/>
</dbReference>
<keyword evidence="4" id="KW-1185">Reference proteome</keyword>
<dbReference type="AlphaFoldDB" id="A0A1X6Y8I0"/>
<accession>A0A1X6Y8I0</accession>
<name>A0A1X6Y8I0_9RHOB</name>
<keyword evidence="1" id="KW-0472">Membrane</keyword>
<proteinExistence type="predicted"/>
<evidence type="ECO:0000259" key="2">
    <source>
        <dbReference type="PROSITE" id="PS50234"/>
    </source>
</evidence>
<dbReference type="OrthoDB" id="7522752at2"/>
<feature type="transmembrane region" description="Helical" evidence="1">
    <location>
        <begin position="40"/>
        <end position="60"/>
    </location>
</feature>
<reference evidence="3 4" key="1">
    <citation type="submission" date="2017-03" db="EMBL/GenBank/DDBJ databases">
        <authorList>
            <person name="Afonso C.L."/>
            <person name="Miller P.J."/>
            <person name="Scott M.A."/>
            <person name="Spackman E."/>
            <person name="Goraichik I."/>
            <person name="Dimitrov K.M."/>
            <person name="Suarez D.L."/>
            <person name="Swayne D.E."/>
        </authorList>
    </citation>
    <scope>NUCLEOTIDE SEQUENCE [LARGE SCALE GENOMIC DNA]</scope>
    <source>
        <strain evidence="3 4">CECT 8110</strain>
    </source>
</reference>
<gene>
    <name evidence="3" type="ORF">ROH8110_00266</name>
</gene>
<keyword evidence="1" id="KW-1133">Transmembrane helix</keyword>
<evidence type="ECO:0000313" key="3">
    <source>
        <dbReference type="EMBL" id="SLN13777.1"/>
    </source>
</evidence>
<dbReference type="EMBL" id="FWFU01000001">
    <property type="protein sequence ID" value="SLN13777.1"/>
    <property type="molecule type" value="Genomic_DNA"/>
</dbReference>
<evidence type="ECO:0000256" key="1">
    <source>
        <dbReference type="SAM" id="Phobius"/>
    </source>
</evidence>
<protein>
    <submittedName>
        <fullName evidence="3">von Willebrand factor type A domain protein</fullName>
    </submittedName>
</protein>
<evidence type="ECO:0000313" key="4">
    <source>
        <dbReference type="Proteomes" id="UP000193207"/>
    </source>
</evidence>
<dbReference type="InterPro" id="IPR028087">
    <property type="entry name" value="Tad_N"/>
</dbReference>
<dbReference type="CDD" id="cd00198">
    <property type="entry name" value="vWFA"/>
    <property type="match status" value="1"/>
</dbReference>
<keyword evidence="1" id="KW-0812">Transmembrane</keyword>
<dbReference type="Pfam" id="PF13400">
    <property type="entry name" value="Tad"/>
    <property type="match status" value="1"/>
</dbReference>
<dbReference type="InterPro" id="IPR002035">
    <property type="entry name" value="VWF_A"/>
</dbReference>
<dbReference type="Proteomes" id="UP000193207">
    <property type="component" value="Unassembled WGS sequence"/>
</dbReference>
<sequence>MIGFKSERRARQYLTAGKPRISKMGLMRALWRYRKDESGAVVALAIFIFIVMLVAAGLGIDTMRHEMTRTHIQSTLDSAVLAGAGAPVGATNEDIKGIVEDYFEAAGLQQYLEPIDPATDIDAGLNSKRVTASASMTMATLLMKLSGIDTLDAAATSTAAIASPKMEIVLALDVSGSMAGTRLAKMKEAAKEFAEDVMNNSDEGTTTISVVPYSWNVSPSPEMFDALSVNKTHNYSTCLDFTNDEFHNAAIDPNVSYAQTLYTSRYGSFGQVGSGNVESGSSSAYNRSCFDDDYFSILPYASTYAAVERKLDSLKAAGSTSADMGMKWASALLDPAFRPVVTSLQADRTRPDGNGGTETYNVVNPNISDLPALYTTGQVLKIIILMGDGANDWSYHLSDPNDLIDPNVPESHATPDYRGPNSNVYEITYEADEFQQAKLVNSSGSVIDYSNNESKCGTDVYEGYWIWRTYVGTWECDYSTEEHEGHYIYTPKLSKKYYDPARNRRFYSLSDAFSNVISQNRLSWEEAWGLMSPDWYGDISDDYVPDQQFDRYSSGSISPSDKDDRMSYICDAADAAGIVVFTIAFEMGDQTSAASKLANCASSDGNHYDATTVNIKQAFGSIAANVQKLRLTQ</sequence>